<gene>
    <name evidence="4" type="ORF">OB914_06790</name>
    <name evidence="3" type="ORF">OB916_05455</name>
</gene>
<dbReference type="Proteomes" id="UP001209746">
    <property type="component" value="Unassembled WGS sequence"/>
</dbReference>
<dbReference type="InterPro" id="IPR019480">
    <property type="entry name" value="Dihydroorotate_DH_Fe-S-bd"/>
</dbReference>
<evidence type="ECO:0000313" key="3">
    <source>
        <dbReference type="EMBL" id="MCU4717509.1"/>
    </source>
</evidence>
<name>A0AAE3IA17_9EURY</name>
<feature type="binding site" evidence="1">
    <location>
        <position position="247"/>
    </location>
    <ligand>
        <name>[2Fe-2S] cluster</name>
        <dbReference type="ChEBI" id="CHEBI:190135"/>
    </ligand>
</feature>
<dbReference type="Pfam" id="PF00970">
    <property type="entry name" value="FAD_binding_6"/>
    <property type="match status" value="1"/>
</dbReference>
<dbReference type="SUPFAM" id="SSF63380">
    <property type="entry name" value="Riboflavin synthase domain-like"/>
    <property type="match status" value="1"/>
</dbReference>
<proteinExistence type="predicted"/>
<evidence type="ECO:0000313" key="6">
    <source>
        <dbReference type="Proteomes" id="UP001209746"/>
    </source>
</evidence>
<dbReference type="Pfam" id="PF00175">
    <property type="entry name" value="NAD_binding_1"/>
    <property type="match status" value="1"/>
</dbReference>
<dbReference type="AlphaFoldDB" id="A0AAE3IA17"/>
<evidence type="ECO:0000313" key="5">
    <source>
        <dbReference type="Proteomes" id="UP001208186"/>
    </source>
</evidence>
<dbReference type="InterPro" id="IPR050353">
    <property type="entry name" value="PyrK_electron_transfer"/>
</dbReference>
<dbReference type="Pfam" id="PF10418">
    <property type="entry name" value="DHODB_Fe-S_bind"/>
    <property type="match status" value="1"/>
</dbReference>
<dbReference type="Gene3D" id="2.40.30.10">
    <property type="entry name" value="Translation factors"/>
    <property type="match status" value="1"/>
</dbReference>
<dbReference type="GO" id="GO:0051537">
    <property type="term" value="F:2 iron, 2 sulfur cluster binding"/>
    <property type="evidence" value="ECO:0007669"/>
    <property type="project" value="UniProtKB-KW"/>
</dbReference>
<dbReference type="InterPro" id="IPR017938">
    <property type="entry name" value="Riboflavin_synthase-like_b-brl"/>
</dbReference>
<dbReference type="InterPro" id="IPR017927">
    <property type="entry name" value="FAD-bd_FR_type"/>
</dbReference>
<comment type="caution">
    <text evidence="4">The sequence shown here is derived from an EMBL/GenBank/DDBJ whole genome shotgun (WGS) entry which is preliminary data.</text>
</comment>
<organism evidence="4 6">
    <name type="scientific">Halapricum hydrolyticum</name>
    <dbReference type="NCBI Taxonomy" id="2979991"/>
    <lineage>
        <taxon>Archaea</taxon>
        <taxon>Methanobacteriati</taxon>
        <taxon>Methanobacteriota</taxon>
        <taxon>Stenosarchaea group</taxon>
        <taxon>Halobacteria</taxon>
        <taxon>Halobacteriales</taxon>
        <taxon>Haloarculaceae</taxon>
        <taxon>Halapricum</taxon>
    </lineage>
</organism>
<keyword evidence="1" id="KW-0408">Iron</keyword>
<dbReference type="Proteomes" id="UP001208186">
    <property type="component" value="Unassembled WGS sequence"/>
</dbReference>
<evidence type="ECO:0000259" key="2">
    <source>
        <dbReference type="PROSITE" id="PS51384"/>
    </source>
</evidence>
<dbReference type="InterPro" id="IPR039261">
    <property type="entry name" value="FNR_nucleotide-bd"/>
</dbReference>
<feature type="domain" description="FAD-binding FR-type" evidence="2">
    <location>
        <begin position="12"/>
        <end position="109"/>
    </location>
</feature>
<feature type="binding site" evidence="1">
    <location>
        <position position="252"/>
    </location>
    <ligand>
        <name>[2Fe-2S] cluster</name>
        <dbReference type="ChEBI" id="CHEBI:190135"/>
    </ligand>
</feature>
<dbReference type="GO" id="GO:0006221">
    <property type="term" value="P:pyrimidine nucleotide biosynthetic process"/>
    <property type="evidence" value="ECO:0007669"/>
    <property type="project" value="InterPro"/>
</dbReference>
<dbReference type="InterPro" id="IPR001433">
    <property type="entry name" value="OxRdtase_FAD/NAD-bd"/>
</dbReference>
<dbReference type="CDD" id="cd06221">
    <property type="entry name" value="sulfite_reductase_like"/>
    <property type="match status" value="1"/>
</dbReference>
<dbReference type="SUPFAM" id="SSF52343">
    <property type="entry name" value="Ferredoxin reductase-like, C-terminal NADP-linked domain"/>
    <property type="match status" value="1"/>
</dbReference>
<dbReference type="GO" id="GO:0050660">
    <property type="term" value="F:flavin adenine dinucleotide binding"/>
    <property type="evidence" value="ECO:0007669"/>
    <property type="project" value="InterPro"/>
</dbReference>
<evidence type="ECO:0000256" key="1">
    <source>
        <dbReference type="PIRSR" id="PIRSR006816-2"/>
    </source>
</evidence>
<dbReference type="EMBL" id="JAOPKC010000003">
    <property type="protein sequence ID" value="MCU4717509.1"/>
    <property type="molecule type" value="Genomic_DNA"/>
</dbReference>
<dbReference type="EMBL" id="JAOPKD010000004">
    <property type="protein sequence ID" value="MCU4726673.1"/>
    <property type="molecule type" value="Genomic_DNA"/>
</dbReference>
<keyword evidence="1" id="KW-0479">Metal-binding</keyword>
<dbReference type="Gene3D" id="3.40.50.80">
    <property type="entry name" value="Nucleotide-binding domain of ferredoxin-NADP reductase (FNR) module"/>
    <property type="match status" value="1"/>
</dbReference>
<dbReference type="InterPro" id="IPR001709">
    <property type="entry name" value="Flavoprot_Pyr_Nucl_cyt_Rdtase"/>
</dbReference>
<dbReference type="InterPro" id="IPR008333">
    <property type="entry name" value="Cbr1-like_FAD-bd_dom"/>
</dbReference>
<accession>A0AAE3IA17</accession>
<dbReference type="PIRSF" id="PIRSF006816">
    <property type="entry name" value="Cyc3_hyd_g"/>
    <property type="match status" value="1"/>
</dbReference>
<keyword evidence="5" id="KW-1185">Reference proteome</keyword>
<dbReference type="InterPro" id="IPR012165">
    <property type="entry name" value="Cyt_c3_hydrogenase_gsu"/>
</dbReference>
<dbReference type="GO" id="GO:0046872">
    <property type="term" value="F:metal ion binding"/>
    <property type="evidence" value="ECO:0007669"/>
    <property type="project" value="UniProtKB-KW"/>
</dbReference>
<feature type="binding site" evidence="1">
    <location>
        <position position="255"/>
    </location>
    <ligand>
        <name>[2Fe-2S] cluster</name>
        <dbReference type="ChEBI" id="CHEBI:190135"/>
    </ligand>
</feature>
<evidence type="ECO:0000313" key="4">
    <source>
        <dbReference type="EMBL" id="MCU4726673.1"/>
    </source>
</evidence>
<sequence length="282" mass="31273">MLETTETVRSEYEPVQGRIAWIEQFTDQDKLYVISLPDDVELDHDPGQFVELFVPGVGEAPFSISSSPTKDGPLELCIRAVGNVTRALDSMEGGDPLGIRGPYGTGFDPEALAGDDLLFVAGGIGLAPLRSMINYALDRSGEFGDLTTLYGCKEPAEQLFPEELQRWDDSEEMAFYETVDQCPEDQTWEGREGVITELIPEAEFDPETTTALVCGPPVMYRFVIESLQEQGLADDHIYLSLERNMHCGRGLCGHCQINELYVCVDGPVFNYPEVRDKSEAEV</sequence>
<protein>
    <submittedName>
        <fullName evidence="4">FAD/NAD(P)-binding protein</fullName>
    </submittedName>
</protein>
<dbReference type="PROSITE" id="PS51384">
    <property type="entry name" value="FAD_FR"/>
    <property type="match status" value="1"/>
</dbReference>
<dbReference type="RefSeq" id="WP_315908272.1">
    <property type="nucleotide sequence ID" value="NZ_JAOPKC010000003.1"/>
</dbReference>
<feature type="binding site" evidence="1">
    <location>
        <position position="263"/>
    </location>
    <ligand>
        <name>[2Fe-2S] cluster</name>
        <dbReference type="ChEBI" id="CHEBI:190135"/>
    </ligand>
</feature>
<reference evidence="4" key="1">
    <citation type="submission" date="2023-02" db="EMBL/GenBank/DDBJ databases">
        <title>Enrichment on poylsaccharides allowed isolation of novel metabolic and taxonomic groups of Haloarchaea.</title>
        <authorList>
            <person name="Sorokin D.Y."/>
            <person name="Elcheninov A.G."/>
            <person name="Khizhniak T.V."/>
            <person name="Kolganova T.V."/>
            <person name="Kublanov I.V."/>
        </authorList>
    </citation>
    <scope>NUCLEOTIDE SEQUENCE</scope>
    <source>
        <strain evidence="3 5">HArc-curdl5-1</strain>
        <strain evidence="4">HArc-curdl7</strain>
    </source>
</reference>
<dbReference type="PRINTS" id="PR00371">
    <property type="entry name" value="FPNCR"/>
</dbReference>
<keyword evidence="1" id="KW-0411">Iron-sulfur</keyword>
<dbReference type="GO" id="GO:0016491">
    <property type="term" value="F:oxidoreductase activity"/>
    <property type="evidence" value="ECO:0007669"/>
    <property type="project" value="InterPro"/>
</dbReference>
<comment type="cofactor">
    <cofactor evidence="1">
        <name>[2Fe-2S] cluster</name>
        <dbReference type="ChEBI" id="CHEBI:190135"/>
    </cofactor>
    <text evidence="1">Binds 1 [2Fe-2S] cluster per subunit.</text>
</comment>
<dbReference type="PANTHER" id="PTHR43513:SF1">
    <property type="entry name" value="ANAEROBIC SULFITE REDUCTASE SUBUNIT B"/>
    <property type="match status" value="1"/>
</dbReference>
<dbReference type="PRINTS" id="PR00410">
    <property type="entry name" value="PHEHYDRXLASE"/>
</dbReference>
<keyword evidence="1" id="KW-0001">2Fe-2S</keyword>
<dbReference type="PANTHER" id="PTHR43513">
    <property type="entry name" value="DIHYDROOROTATE DEHYDROGENASE B (NAD(+)), ELECTRON TRANSFER SUBUNIT"/>
    <property type="match status" value="1"/>
</dbReference>